<gene>
    <name evidence="1" type="ORF">ABID44_003673</name>
</gene>
<organism evidence="1 2">
    <name type="scientific">Aquamicrobium ahrensii</name>
    <dbReference type="NCBI Taxonomy" id="469551"/>
    <lineage>
        <taxon>Bacteria</taxon>
        <taxon>Pseudomonadati</taxon>
        <taxon>Pseudomonadota</taxon>
        <taxon>Alphaproteobacteria</taxon>
        <taxon>Hyphomicrobiales</taxon>
        <taxon>Phyllobacteriaceae</taxon>
        <taxon>Aquamicrobium</taxon>
    </lineage>
</organism>
<dbReference type="EMBL" id="JBEPMN010000024">
    <property type="protein sequence ID" value="MET3663317.1"/>
    <property type="molecule type" value="Genomic_DNA"/>
</dbReference>
<name>A0ABV2KR65_9HYPH</name>
<evidence type="ECO:0000313" key="2">
    <source>
        <dbReference type="Proteomes" id="UP001549143"/>
    </source>
</evidence>
<reference evidence="1 2" key="1">
    <citation type="submission" date="2024-06" db="EMBL/GenBank/DDBJ databases">
        <title>Genomic Encyclopedia of Type Strains, Phase IV (KMG-IV): sequencing the most valuable type-strain genomes for metagenomic binning, comparative biology and taxonomic classification.</title>
        <authorList>
            <person name="Goeker M."/>
        </authorList>
    </citation>
    <scope>NUCLEOTIDE SEQUENCE [LARGE SCALE GENOMIC DNA]</scope>
    <source>
        <strain evidence="1 2">DSM 19730</strain>
    </source>
</reference>
<dbReference type="Proteomes" id="UP001549143">
    <property type="component" value="Unassembled WGS sequence"/>
</dbReference>
<keyword evidence="2" id="KW-1185">Reference proteome</keyword>
<sequence>MVARSKHVIFRSSKTSGNGEAAAKALRERDDVRALVCEPAASTAGARLNLVAQDEQHVILVAPAAHGLQIHERRGKNSSFPDDGFQHDGRGLLVRVDISIRDMDEAFRPNHISRKW</sequence>
<accession>A0ABV2KR65</accession>
<protein>
    <submittedName>
        <fullName evidence="1">Uncharacterized protein</fullName>
    </submittedName>
</protein>
<proteinExistence type="predicted"/>
<comment type="caution">
    <text evidence="1">The sequence shown here is derived from an EMBL/GenBank/DDBJ whole genome shotgun (WGS) entry which is preliminary data.</text>
</comment>
<evidence type="ECO:0000313" key="1">
    <source>
        <dbReference type="EMBL" id="MET3663317.1"/>
    </source>
</evidence>